<accession>A0ABT3IU02</accession>
<sequence>MNKREDIANELRRIIPDVHWPAYTPYTAPVGYFEHFPETVITQIRSQESPASALPPVTPQLFTTPAGYFDALPATVLQRVRTLEATPAAELTELSPFLATLSRQTPFSIPEGYFETLPVPLHAASPTLRVHHRKRNGWIKWAAAACLSIFAGTSTLLFLEHEHTNSIEKQLETVSDQEIVNYLQTHTDAFDNEAIFTTIANTGIAPLLSHPLHEDVPLEAIETYLQQSDLPKEVLPHQ</sequence>
<evidence type="ECO:0000313" key="2">
    <source>
        <dbReference type="EMBL" id="MCW3487400.1"/>
    </source>
</evidence>
<keyword evidence="1" id="KW-1133">Transmembrane helix</keyword>
<reference evidence="2 3" key="1">
    <citation type="submission" date="2022-10" db="EMBL/GenBank/DDBJ databases">
        <title>Chitinophaga nivalis PC15 sp. nov., isolated from Pyeongchang county, South Korea.</title>
        <authorList>
            <person name="Trinh H.N."/>
        </authorList>
    </citation>
    <scope>NUCLEOTIDE SEQUENCE [LARGE SCALE GENOMIC DNA]</scope>
    <source>
        <strain evidence="2 3">PC14</strain>
    </source>
</reference>
<comment type="caution">
    <text evidence="2">The sequence shown here is derived from an EMBL/GenBank/DDBJ whole genome shotgun (WGS) entry which is preliminary data.</text>
</comment>
<evidence type="ECO:0000313" key="3">
    <source>
        <dbReference type="Proteomes" id="UP001207742"/>
    </source>
</evidence>
<organism evidence="2 3">
    <name type="scientific">Chitinophaga nivalis</name>
    <dbReference type="NCBI Taxonomy" id="2991709"/>
    <lineage>
        <taxon>Bacteria</taxon>
        <taxon>Pseudomonadati</taxon>
        <taxon>Bacteroidota</taxon>
        <taxon>Chitinophagia</taxon>
        <taxon>Chitinophagales</taxon>
        <taxon>Chitinophagaceae</taxon>
        <taxon>Chitinophaga</taxon>
    </lineage>
</organism>
<dbReference type="EMBL" id="JAPDNS010000002">
    <property type="protein sequence ID" value="MCW3487400.1"/>
    <property type="molecule type" value="Genomic_DNA"/>
</dbReference>
<evidence type="ECO:0000256" key="1">
    <source>
        <dbReference type="SAM" id="Phobius"/>
    </source>
</evidence>
<name>A0ABT3IU02_9BACT</name>
<feature type="transmembrane region" description="Helical" evidence="1">
    <location>
        <begin position="138"/>
        <end position="159"/>
    </location>
</feature>
<keyword evidence="3" id="KW-1185">Reference proteome</keyword>
<dbReference type="Proteomes" id="UP001207742">
    <property type="component" value="Unassembled WGS sequence"/>
</dbReference>
<dbReference type="RefSeq" id="WP_264734210.1">
    <property type="nucleotide sequence ID" value="NZ_JAPDNR010000001.1"/>
</dbReference>
<protein>
    <submittedName>
        <fullName evidence="2">Uncharacterized protein</fullName>
    </submittedName>
</protein>
<keyword evidence="1" id="KW-0812">Transmembrane</keyword>
<proteinExistence type="predicted"/>
<gene>
    <name evidence="2" type="ORF">OL497_26120</name>
</gene>
<keyword evidence="1" id="KW-0472">Membrane</keyword>